<dbReference type="KEGG" id="hazt:108673216"/>
<organism evidence="1 2">
    <name type="scientific">Hyalella azteca</name>
    <name type="common">Amphipod</name>
    <dbReference type="NCBI Taxonomy" id="294128"/>
    <lineage>
        <taxon>Eukaryota</taxon>
        <taxon>Metazoa</taxon>
        <taxon>Ecdysozoa</taxon>
        <taxon>Arthropoda</taxon>
        <taxon>Crustacea</taxon>
        <taxon>Multicrustacea</taxon>
        <taxon>Malacostraca</taxon>
        <taxon>Eumalacostraca</taxon>
        <taxon>Peracarida</taxon>
        <taxon>Amphipoda</taxon>
        <taxon>Senticaudata</taxon>
        <taxon>Talitrida</taxon>
        <taxon>Talitroidea</taxon>
        <taxon>Hyalellidae</taxon>
        <taxon>Hyalella</taxon>
    </lineage>
</organism>
<protein>
    <submittedName>
        <fullName evidence="2">Uncharacterized protein LOC108673216</fullName>
    </submittedName>
</protein>
<gene>
    <name evidence="2" type="primary">LOC108673216</name>
</gene>
<dbReference type="AlphaFoldDB" id="A0A8B7NU34"/>
<dbReference type="RefSeq" id="XP_018016496.1">
    <property type="nucleotide sequence ID" value="XM_018161007.2"/>
</dbReference>
<reference evidence="2" key="1">
    <citation type="submission" date="2025-08" db="UniProtKB">
        <authorList>
            <consortium name="RefSeq"/>
        </authorList>
    </citation>
    <scope>IDENTIFICATION</scope>
    <source>
        <tissue evidence="2">Whole organism</tissue>
    </source>
</reference>
<keyword evidence="1" id="KW-1185">Reference proteome</keyword>
<proteinExistence type="predicted"/>
<dbReference type="Proteomes" id="UP000694843">
    <property type="component" value="Unplaced"/>
</dbReference>
<accession>A0A8B7NU34</accession>
<name>A0A8B7NU34_HYAAZ</name>
<dbReference type="GeneID" id="108673216"/>
<sequence length="111" mass="12406">MKSPPCYYKYITDFTRYVTTPGCWDSMQIEAYNAAVCDPIPFSYMKCVVQAAGLLNSDGSFNDAAFKTTTLQNKCSSDTAFSTAYQSCSNSTMKYMNYPRLFVCLGYGGIY</sequence>
<evidence type="ECO:0000313" key="1">
    <source>
        <dbReference type="Proteomes" id="UP000694843"/>
    </source>
</evidence>
<evidence type="ECO:0000313" key="2">
    <source>
        <dbReference type="RefSeq" id="XP_018016496.1"/>
    </source>
</evidence>